<evidence type="ECO:0000313" key="1">
    <source>
        <dbReference type="EMBL" id="QHS86123.1"/>
    </source>
</evidence>
<reference evidence="1" key="1">
    <citation type="journal article" date="2020" name="Nature">
        <title>Giant virus diversity and host interactions through global metagenomics.</title>
        <authorList>
            <person name="Schulz F."/>
            <person name="Roux S."/>
            <person name="Paez-Espino D."/>
            <person name="Jungbluth S."/>
            <person name="Walsh D.A."/>
            <person name="Denef V.J."/>
            <person name="McMahon K.D."/>
            <person name="Konstantinidis K.T."/>
            <person name="Eloe-Fadrosh E.A."/>
            <person name="Kyrpides N.C."/>
            <person name="Woyke T."/>
        </authorList>
    </citation>
    <scope>NUCLEOTIDE SEQUENCE</scope>
    <source>
        <strain evidence="1">GVMAG-M-3300009185-7</strain>
    </source>
</reference>
<dbReference type="AlphaFoldDB" id="A0A6C0B3S1"/>
<proteinExistence type="predicted"/>
<organism evidence="1">
    <name type="scientific">viral metagenome</name>
    <dbReference type="NCBI Taxonomy" id="1070528"/>
    <lineage>
        <taxon>unclassified sequences</taxon>
        <taxon>metagenomes</taxon>
        <taxon>organismal metagenomes</taxon>
    </lineage>
</organism>
<protein>
    <submittedName>
        <fullName evidence="1">Uncharacterized protein</fullName>
    </submittedName>
</protein>
<sequence length="110" mass="12700">MPFHPEHLEAVKKQIKNDLRLLDNYGSVKLYICFYDQYMIPDSEWKGVYPCSDKNVHISDVIDIVNEVMTQPYIIRHNVIDAGPLPAFLMSSGQHECEKYVEVCLVKNGL</sequence>
<accession>A0A6C0B3S1</accession>
<dbReference type="EMBL" id="MN739051">
    <property type="protein sequence ID" value="QHS86123.1"/>
    <property type="molecule type" value="Genomic_DNA"/>
</dbReference>
<name>A0A6C0B3S1_9ZZZZ</name>